<sequence>MSKASAIRLLHAERCSVDEIAAAVHMARRNVAWFIRTWIGDERDSEIKRERAA</sequence>
<evidence type="ECO:0000313" key="1">
    <source>
        <dbReference type="EMBL" id="RLK56256.1"/>
    </source>
</evidence>
<accession>A0A498CEN1</accession>
<gene>
    <name evidence="1" type="ORF">BCL79_0639</name>
</gene>
<name>A0A498CEN1_9GAMM</name>
<comment type="caution">
    <text evidence="1">The sequence shown here is derived from an EMBL/GenBank/DDBJ whole genome shotgun (WGS) entry which is preliminary data.</text>
</comment>
<proteinExistence type="predicted"/>
<evidence type="ECO:0000313" key="2">
    <source>
        <dbReference type="Proteomes" id="UP000274786"/>
    </source>
</evidence>
<dbReference type="RefSeq" id="WP_183073652.1">
    <property type="nucleotide sequence ID" value="NZ_RCDC01000004.1"/>
</dbReference>
<dbReference type="EMBL" id="RCDC01000004">
    <property type="protein sequence ID" value="RLK56256.1"/>
    <property type="molecule type" value="Genomic_DNA"/>
</dbReference>
<organism evidence="1 2">
    <name type="scientific">Stenotrophomonas rhizophila</name>
    <dbReference type="NCBI Taxonomy" id="216778"/>
    <lineage>
        <taxon>Bacteria</taxon>
        <taxon>Pseudomonadati</taxon>
        <taxon>Pseudomonadota</taxon>
        <taxon>Gammaproteobacteria</taxon>
        <taxon>Lysobacterales</taxon>
        <taxon>Lysobacteraceae</taxon>
        <taxon>Stenotrophomonas</taxon>
    </lineage>
</organism>
<reference evidence="1 2" key="1">
    <citation type="submission" date="2018-10" db="EMBL/GenBank/DDBJ databases">
        <title>Comparative analysis of microorganisms from saline springs in Andes Mountain Range, Colombia.</title>
        <authorList>
            <person name="Rubin E."/>
        </authorList>
    </citation>
    <scope>NUCLEOTIDE SEQUENCE [LARGE SCALE GENOMIC DNA]</scope>
    <source>
        <strain evidence="1 2">USBA GBX 843</strain>
    </source>
</reference>
<dbReference type="Proteomes" id="UP000274786">
    <property type="component" value="Unassembled WGS sequence"/>
</dbReference>
<protein>
    <submittedName>
        <fullName evidence="1">Uncharacterized protein</fullName>
    </submittedName>
</protein>
<dbReference type="AlphaFoldDB" id="A0A498CEN1"/>